<dbReference type="NCBIfam" id="TIGR00756">
    <property type="entry name" value="PPR"/>
    <property type="match status" value="1"/>
</dbReference>
<sequence>MIRFLHKVAKPFTSARQPQIHLPKHLKPERVNLTLKSYLKSDPIKTILLFSDLLRKKVSSVDSYSLLYVIKACAKKSLATEGKQAHTLVIKLGYEPIIFVQTSLIDMYAATSNVADVHKMFDEIPNKNVVCWTSLISAYVKNEKPYRALDIFRQMQIVNVEPDQVTLTVALSACADLGALDKGVWIHDLIYRKPEFSEDLSLMNALLNMYVKCGDIRKAKLLFDSIRIKDVRSWTSMIVGHALHGQGEEALSMADLSDADRKPKVGSSNNSIDQSLDAIESQLSSISVGQSEFDSKEASASNQDKLKELANGLWNGNPGADSSEELPGSNVVEDLSSVWRNMSEEMEAPSSPSSSGYAAERGSSNASSRDSGIEEVDGEILEIGNSDPLDRVSDSQVQWLPGKRHGNEDDASSSWRKRKKHFFILSHSGKPIYSRYGDEHKLAGFSATLQAIISFVENGGDRVNLVRAGKHQVVFLVKGPIYLACISCTEESYQSLKGQLELLYGQMILILTKSLNRCFEKNPKFDMTPLLGGTDAVFSSLIHSFSWNPANFLHAYTCLPLAYATRQAASEILQDVADSGVVFAILMCKHKVISLVGAQKASLHPDDMLLLSNFIMSSESFRTSESFSPICLPRYNPMAFLHAYVHYLDVDTYLLLLSTSSDAFHHLKDCRIRIEKVLLESNVLNEVQRSMVDGGMRVEDLPADHGSHSRPVSAHLGQPGHTRESSERFAEAFIGVGGPAGLWHFMYRSIYLDQYVSSEFSSPVNNRQQQKRLYRAYQKLYASMHDKEIGPHTTQFRRDENYVLLCWVTQDFELYAAFDPLADKALAIKTCNRVCQWIKNMENEIFLLGASAFSW</sequence>
<protein>
    <recommendedName>
        <fullName evidence="3">Vacuolar fusion protein MON1 homolog</fullName>
    </recommendedName>
</protein>
<feature type="repeat" description="PPR" evidence="2">
    <location>
        <begin position="128"/>
        <end position="162"/>
    </location>
</feature>
<dbReference type="OrthoDB" id="272411at2759"/>
<evidence type="ECO:0000259" key="7">
    <source>
        <dbReference type="Pfam" id="PF19038"/>
    </source>
</evidence>
<dbReference type="InterPro" id="IPR043971">
    <property type="entry name" value="FUZ/MON1/HPS1_longin_2"/>
</dbReference>
<dbReference type="PROSITE" id="PS51375">
    <property type="entry name" value="PPR"/>
    <property type="match status" value="2"/>
</dbReference>
<dbReference type="AlphaFoldDB" id="A0A9Q1LHD9"/>
<dbReference type="GO" id="GO:0016192">
    <property type="term" value="P:vesicle-mediated transport"/>
    <property type="evidence" value="ECO:0007669"/>
    <property type="project" value="InterPro"/>
</dbReference>
<comment type="similarity">
    <text evidence="3">Belongs to the MON1/SAND family.</text>
</comment>
<evidence type="ECO:0000259" key="5">
    <source>
        <dbReference type="Pfam" id="PF19036"/>
    </source>
</evidence>
<dbReference type="PANTHER" id="PTHR13027">
    <property type="entry name" value="SAND PROTEIN-RELATED"/>
    <property type="match status" value="1"/>
</dbReference>
<dbReference type="EMBL" id="JAJAGQ010000018">
    <property type="protein sequence ID" value="KAJ8536275.1"/>
    <property type="molecule type" value="Genomic_DNA"/>
</dbReference>
<evidence type="ECO:0000313" key="8">
    <source>
        <dbReference type="EMBL" id="KAJ8536275.1"/>
    </source>
</evidence>
<feature type="region of interest" description="Disordered" evidence="4">
    <location>
        <begin position="310"/>
        <end position="330"/>
    </location>
</feature>
<dbReference type="PANTHER" id="PTHR13027:SF7">
    <property type="entry name" value="VACUOLAR FUSION PROTEIN MON1 HOMOLOG"/>
    <property type="match status" value="1"/>
</dbReference>
<comment type="caution">
    <text evidence="8">The sequence shown here is derived from an EMBL/GenBank/DDBJ whole genome shotgun (WGS) entry which is preliminary data.</text>
</comment>
<dbReference type="Pfam" id="PF19038">
    <property type="entry name" value="Fuz_longin_3"/>
    <property type="match status" value="1"/>
</dbReference>
<name>A0A9Q1LHD9_9SOLA</name>
<proteinExistence type="inferred from homology"/>
<dbReference type="Pfam" id="PF19037">
    <property type="entry name" value="Fuz_longin_2"/>
    <property type="match status" value="1"/>
</dbReference>
<keyword evidence="1" id="KW-0677">Repeat</keyword>
<dbReference type="Proteomes" id="UP001152561">
    <property type="component" value="Unassembled WGS sequence"/>
</dbReference>
<accession>A0A9Q1LHD9</accession>
<dbReference type="InterPro" id="IPR011990">
    <property type="entry name" value="TPR-like_helical_dom_sf"/>
</dbReference>
<organism evidence="8 9">
    <name type="scientific">Anisodus acutangulus</name>
    <dbReference type="NCBI Taxonomy" id="402998"/>
    <lineage>
        <taxon>Eukaryota</taxon>
        <taxon>Viridiplantae</taxon>
        <taxon>Streptophyta</taxon>
        <taxon>Embryophyta</taxon>
        <taxon>Tracheophyta</taxon>
        <taxon>Spermatophyta</taxon>
        <taxon>Magnoliopsida</taxon>
        <taxon>eudicotyledons</taxon>
        <taxon>Gunneridae</taxon>
        <taxon>Pentapetalae</taxon>
        <taxon>asterids</taxon>
        <taxon>lamiids</taxon>
        <taxon>Solanales</taxon>
        <taxon>Solanaceae</taxon>
        <taxon>Solanoideae</taxon>
        <taxon>Hyoscyameae</taxon>
        <taxon>Anisodus</taxon>
    </lineage>
</organism>
<comment type="function">
    <text evidence="3">Plays an important role in membrane trafficking through the secretory apparatus.</text>
</comment>
<evidence type="ECO:0000256" key="3">
    <source>
        <dbReference type="RuleBase" id="RU367048"/>
    </source>
</evidence>
<evidence type="ECO:0000256" key="2">
    <source>
        <dbReference type="PROSITE-ProRule" id="PRU00708"/>
    </source>
</evidence>
<evidence type="ECO:0000256" key="4">
    <source>
        <dbReference type="SAM" id="MobiDB-lite"/>
    </source>
</evidence>
<dbReference type="Pfam" id="PF13041">
    <property type="entry name" value="PPR_2"/>
    <property type="match status" value="1"/>
</dbReference>
<dbReference type="InterPro" id="IPR002885">
    <property type="entry name" value="PPR_rpt"/>
</dbReference>
<feature type="domain" description="FUZ/MON1/HPS1 first Longin" evidence="5">
    <location>
        <begin position="420"/>
        <end position="541"/>
    </location>
</feature>
<dbReference type="FunFam" id="1.25.40.10:FF:000427">
    <property type="entry name" value="Pentatricopeptide repeat-containing protein chloroplastic"/>
    <property type="match status" value="1"/>
</dbReference>
<evidence type="ECO:0000259" key="6">
    <source>
        <dbReference type="Pfam" id="PF19037"/>
    </source>
</evidence>
<dbReference type="Pfam" id="PF01535">
    <property type="entry name" value="PPR"/>
    <property type="match status" value="2"/>
</dbReference>
<evidence type="ECO:0000313" key="9">
    <source>
        <dbReference type="Proteomes" id="UP001152561"/>
    </source>
</evidence>
<dbReference type="InterPro" id="IPR004353">
    <property type="entry name" value="Mon1"/>
</dbReference>
<dbReference type="PRINTS" id="PR01546">
    <property type="entry name" value="YEAST73DUF"/>
</dbReference>
<dbReference type="InterPro" id="IPR043972">
    <property type="entry name" value="FUZ/MON1/HPS1_longin_1"/>
</dbReference>
<dbReference type="Gene3D" id="1.25.40.10">
    <property type="entry name" value="Tetratricopeptide repeat domain"/>
    <property type="match status" value="2"/>
</dbReference>
<gene>
    <name evidence="8" type="ORF">K7X08_034676</name>
</gene>
<dbReference type="Pfam" id="PF19036">
    <property type="entry name" value="Fuz_longin_1"/>
    <property type="match status" value="1"/>
</dbReference>
<feature type="region of interest" description="Disordered" evidence="4">
    <location>
        <begin position="344"/>
        <end position="413"/>
    </location>
</feature>
<dbReference type="GO" id="GO:0006623">
    <property type="term" value="P:protein targeting to vacuole"/>
    <property type="evidence" value="ECO:0007669"/>
    <property type="project" value="UniProtKB-UniRule"/>
</dbReference>
<feature type="domain" description="FUZ/MON1/HPS1 second Longin" evidence="6">
    <location>
        <begin position="580"/>
        <end position="674"/>
    </location>
</feature>
<dbReference type="InterPro" id="IPR043970">
    <property type="entry name" value="FUZ/MON1/HPS1_longin_3"/>
</dbReference>
<feature type="domain" description="FUZ/MON1/HPS1 third Longin" evidence="7">
    <location>
        <begin position="741"/>
        <end position="840"/>
    </location>
</feature>
<feature type="repeat" description="PPR" evidence="2">
    <location>
        <begin position="199"/>
        <end position="233"/>
    </location>
</feature>
<reference evidence="9" key="1">
    <citation type="journal article" date="2023" name="Proc. Natl. Acad. Sci. U.S.A.">
        <title>Genomic and structural basis for evolution of tropane alkaloid biosynthesis.</title>
        <authorList>
            <person name="Wanga Y.-J."/>
            <person name="Taina T."/>
            <person name="Yua J.-Y."/>
            <person name="Lia J."/>
            <person name="Xua B."/>
            <person name="Chenc J."/>
            <person name="D'Auriad J.C."/>
            <person name="Huanga J.-P."/>
            <person name="Huanga S.-X."/>
        </authorList>
    </citation>
    <scope>NUCLEOTIDE SEQUENCE [LARGE SCALE GENOMIC DNA]</scope>
    <source>
        <strain evidence="9">cv. KIB-2019</strain>
    </source>
</reference>
<keyword evidence="9" id="KW-1185">Reference proteome</keyword>
<evidence type="ECO:0000256" key="1">
    <source>
        <dbReference type="ARBA" id="ARBA00022737"/>
    </source>
</evidence>